<keyword evidence="2 3" id="KW-0802">TPR repeat</keyword>
<protein>
    <submittedName>
        <fullName evidence="5">Uncharacterized protein</fullName>
    </submittedName>
</protein>
<dbReference type="Proteomes" id="UP001652641">
    <property type="component" value="Chromosome 6"/>
</dbReference>
<dbReference type="InterPro" id="IPR019734">
    <property type="entry name" value="TPR_rpt"/>
</dbReference>
<feature type="repeat" description="TPR" evidence="3">
    <location>
        <begin position="161"/>
        <end position="194"/>
    </location>
</feature>
<evidence type="ECO:0000256" key="1">
    <source>
        <dbReference type="ARBA" id="ARBA00022737"/>
    </source>
</evidence>
<dbReference type="Pfam" id="PF00515">
    <property type="entry name" value="TPR_1"/>
    <property type="match status" value="1"/>
</dbReference>
<evidence type="ECO:0000256" key="3">
    <source>
        <dbReference type="PROSITE-ProRule" id="PRU00339"/>
    </source>
</evidence>
<evidence type="ECO:0000313" key="4">
    <source>
        <dbReference type="Proteomes" id="UP001652641"/>
    </source>
</evidence>
<dbReference type="Gene3D" id="1.25.40.10">
    <property type="entry name" value="Tetratricopeptide repeat domain"/>
    <property type="match status" value="1"/>
</dbReference>
<organism evidence="4 5">
    <name type="scientific">Vulpes vulpes</name>
    <name type="common">Red fox</name>
    <dbReference type="NCBI Taxonomy" id="9627"/>
    <lineage>
        <taxon>Eukaryota</taxon>
        <taxon>Metazoa</taxon>
        <taxon>Chordata</taxon>
        <taxon>Craniata</taxon>
        <taxon>Vertebrata</taxon>
        <taxon>Euteleostomi</taxon>
        <taxon>Mammalia</taxon>
        <taxon>Eutheria</taxon>
        <taxon>Laurasiatheria</taxon>
        <taxon>Carnivora</taxon>
        <taxon>Caniformia</taxon>
        <taxon>Canidae</taxon>
        <taxon>Vulpes</taxon>
    </lineage>
</organism>
<dbReference type="SUPFAM" id="SSF48452">
    <property type="entry name" value="TPR-like"/>
    <property type="match status" value="1"/>
</dbReference>
<evidence type="ECO:0000256" key="2">
    <source>
        <dbReference type="ARBA" id="ARBA00022803"/>
    </source>
</evidence>
<accession>A0ABM5AP62</accession>
<keyword evidence="1" id="KW-0677">Repeat</keyword>
<dbReference type="PROSITE" id="PS50005">
    <property type="entry name" value="TPR"/>
    <property type="match status" value="1"/>
</dbReference>
<dbReference type="GeneID" id="140599246"/>
<evidence type="ECO:0000313" key="5">
    <source>
        <dbReference type="RefSeq" id="XP_072616579.1"/>
    </source>
</evidence>
<proteinExistence type="predicted"/>
<dbReference type="RefSeq" id="XP_072616579.1">
    <property type="nucleotide sequence ID" value="XM_072760478.1"/>
</dbReference>
<keyword evidence="4" id="KW-1185">Reference proteome</keyword>
<sequence length="255" mass="29759">MVESLRLGNLTVPSQSLLSREDEWNLEIQNRQSTSHGILPGQKRYLLKVPLYERKLHCPSLPLCLNFDEFVRSKGGIPENCDPRTWALDMFSKDKHQKTTTKKKAVKISIHEGLSERMKEPPKIELCDSLKSGLSPEVIKYYESEVEILTKEINDKKTYPAFAYCRRGALYRKLGKLQSAMKDLQEAILLEPLFLNAYWHRHFIYLFQDKINEALDDLNYINKYNKNNAGHTEEEHILNGNFISKQLKIFLLQFI</sequence>
<reference evidence="5" key="1">
    <citation type="submission" date="2025-08" db="UniProtKB">
        <authorList>
            <consortium name="RefSeq"/>
        </authorList>
    </citation>
    <scope>IDENTIFICATION</scope>
    <source>
        <tissue evidence="5">Cell line</tissue>
    </source>
</reference>
<gene>
    <name evidence="5" type="primary">LOC140599246</name>
</gene>
<dbReference type="InterPro" id="IPR050498">
    <property type="entry name" value="Ycf3"/>
</dbReference>
<name>A0ABM5AP62_VULVU</name>
<dbReference type="SMART" id="SM00028">
    <property type="entry name" value="TPR"/>
    <property type="match status" value="1"/>
</dbReference>
<dbReference type="PANTHER" id="PTHR44858:SF1">
    <property type="entry name" value="UDP-N-ACETYLGLUCOSAMINE--PEPTIDE N-ACETYLGLUCOSAMINYLTRANSFERASE SPINDLY-RELATED"/>
    <property type="match status" value="1"/>
</dbReference>
<dbReference type="PANTHER" id="PTHR44858">
    <property type="entry name" value="TETRATRICOPEPTIDE REPEAT PROTEIN 6"/>
    <property type="match status" value="1"/>
</dbReference>
<dbReference type="PROSITE" id="PS50293">
    <property type="entry name" value="TPR_REGION"/>
    <property type="match status" value="1"/>
</dbReference>
<dbReference type="InterPro" id="IPR011990">
    <property type="entry name" value="TPR-like_helical_dom_sf"/>
</dbReference>